<evidence type="ECO:0000256" key="2">
    <source>
        <dbReference type="ARBA" id="ARBA00012438"/>
    </source>
</evidence>
<keyword evidence="6" id="KW-1133">Transmembrane helix</keyword>
<dbReference type="InterPro" id="IPR003661">
    <property type="entry name" value="HisK_dim/P_dom"/>
</dbReference>
<dbReference type="PATRIC" id="fig|1280950.3.peg.641"/>
<dbReference type="Pfam" id="PF00512">
    <property type="entry name" value="HisKA"/>
    <property type="match status" value="1"/>
</dbReference>
<keyword evidence="3" id="KW-0597">Phosphoprotein</keyword>
<proteinExistence type="predicted"/>
<evidence type="ECO:0000313" key="8">
    <source>
        <dbReference type="EMBL" id="KCZ94337.1"/>
    </source>
</evidence>
<dbReference type="SUPFAM" id="SSF47384">
    <property type="entry name" value="Homodimeric domain of signal transducing histidine kinase"/>
    <property type="match status" value="1"/>
</dbReference>
<feature type="transmembrane region" description="Helical" evidence="6">
    <location>
        <begin position="84"/>
        <end position="102"/>
    </location>
</feature>
<dbReference type="SUPFAM" id="SSF55874">
    <property type="entry name" value="ATPase domain of HSP90 chaperone/DNA topoisomerase II/histidine kinase"/>
    <property type="match status" value="1"/>
</dbReference>
<organism evidence="8 9">
    <name type="scientific">Hyphomonas johnsonii MHS-2</name>
    <dbReference type="NCBI Taxonomy" id="1280950"/>
    <lineage>
        <taxon>Bacteria</taxon>
        <taxon>Pseudomonadati</taxon>
        <taxon>Pseudomonadota</taxon>
        <taxon>Alphaproteobacteria</taxon>
        <taxon>Hyphomonadales</taxon>
        <taxon>Hyphomonadaceae</taxon>
        <taxon>Hyphomonas</taxon>
    </lineage>
</organism>
<dbReference type="InterPro" id="IPR036890">
    <property type="entry name" value="HATPase_C_sf"/>
</dbReference>
<feature type="transmembrane region" description="Helical" evidence="6">
    <location>
        <begin position="122"/>
        <end position="139"/>
    </location>
</feature>
<dbReference type="EMBL" id="ARYK01000001">
    <property type="protein sequence ID" value="KCZ94337.1"/>
    <property type="molecule type" value="Genomic_DNA"/>
</dbReference>
<dbReference type="STRING" id="1280950.HJO_03145"/>
<evidence type="ECO:0000256" key="3">
    <source>
        <dbReference type="ARBA" id="ARBA00022553"/>
    </source>
</evidence>
<keyword evidence="4" id="KW-0808">Transferase</keyword>
<dbReference type="Pfam" id="PF02518">
    <property type="entry name" value="HATPase_c"/>
    <property type="match status" value="1"/>
</dbReference>
<dbReference type="PANTHER" id="PTHR43047">
    <property type="entry name" value="TWO-COMPONENT HISTIDINE PROTEIN KINASE"/>
    <property type="match status" value="1"/>
</dbReference>
<feature type="domain" description="Histidine kinase" evidence="7">
    <location>
        <begin position="338"/>
        <end position="560"/>
    </location>
</feature>
<comment type="caution">
    <text evidence="8">The sequence shown here is derived from an EMBL/GenBank/DDBJ whole genome shotgun (WGS) entry which is preliminary data.</text>
</comment>
<evidence type="ECO:0000256" key="1">
    <source>
        <dbReference type="ARBA" id="ARBA00000085"/>
    </source>
</evidence>
<accession>A0A059FUQ2</accession>
<dbReference type="GO" id="GO:0009927">
    <property type="term" value="F:histidine phosphotransfer kinase activity"/>
    <property type="evidence" value="ECO:0007669"/>
    <property type="project" value="TreeGrafter"/>
</dbReference>
<dbReference type="GO" id="GO:0005886">
    <property type="term" value="C:plasma membrane"/>
    <property type="evidence" value="ECO:0007669"/>
    <property type="project" value="TreeGrafter"/>
</dbReference>
<dbReference type="InterPro" id="IPR004358">
    <property type="entry name" value="Sig_transdc_His_kin-like_C"/>
</dbReference>
<evidence type="ECO:0000256" key="5">
    <source>
        <dbReference type="ARBA" id="ARBA00022777"/>
    </source>
</evidence>
<dbReference type="InterPro" id="IPR003594">
    <property type="entry name" value="HATPase_dom"/>
</dbReference>
<keyword evidence="5 8" id="KW-0418">Kinase</keyword>
<feature type="transmembrane region" description="Helical" evidence="6">
    <location>
        <begin position="145"/>
        <end position="164"/>
    </location>
</feature>
<dbReference type="EC" id="2.7.13.3" evidence="2"/>
<dbReference type="eggNOG" id="COG2205">
    <property type="taxonomic scope" value="Bacteria"/>
</dbReference>
<dbReference type="SMART" id="SM00388">
    <property type="entry name" value="HisKA"/>
    <property type="match status" value="1"/>
</dbReference>
<dbReference type="GO" id="GO:0000155">
    <property type="term" value="F:phosphorelay sensor kinase activity"/>
    <property type="evidence" value="ECO:0007669"/>
    <property type="project" value="InterPro"/>
</dbReference>
<keyword evidence="9" id="KW-1185">Reference proteome</keyword>
<dbReference type="Gene3D" id="3.30.565.10">
    <property type="entry name" value="Histidine kinase-like ATPase, C-terminal domain"/>
    <property type="match status" value="1"/>
</dbReference>
<dbReference type="PRINTS" id="PR00344">
    <property type="entry name" value="BCTRLSENSOR"/>
</dbReference>
<evidence type="ECO:0000256" key="6">
    <source>
        <dbReference type="SAM" id="Phobius"/>
    </source>
</evidence>
<dbReference type="AlphaFoldDB" id="A0A059FUQ2"/>
<feature type="transmembrane region" description="Helical" evidence="6">
    <location>
        <begin position="194"/>
        <end position="212"/>
    </location>
</feature>
<dbReference type="PANTHER" id="PTHR43047:SF72">
    <property type="entry name" value="OSMOSENSING HISTIDINE PROTEIN KINASE SLN1"/>
    <property type="match status" value="1"/>
</dbReference>
<evidence type="ECO:0000259" key="7">
    <source>
        <dbReference type="PROSITE" id="PS50109"/>
    </source>
</evidence>
<evidence type="ECO:0000313" key="9">
    <source>
        <dbReference type="Proteomes" id="UP000025171"/>
    </source>
</evidence>
<dbReference type="PROSITE" id="PS50109">
    <property type="entry name" value="HIS_KIN"/>
    <property type="match status" value="1"/>
</dbReference>
<dbReference type="InterPro" id="IPR005467">
    <property type="entry name" value="His_kinase_dom"/>
</dbReference>
<name>A0A059FUQ2_9PROT</name>
<sequence length="578" mass="63461">MTRLIFTKWRYSIGMATPGSQIAFLKYLLQRKHPSATAVDRVVLLEQHLAFASHTATMAGVMLVNSTATTIMIEQSLDNTSLRFWLFLNWLLAAVLVIDAILKRGRGRPNAVSGRYLRRSEWLAFLFGGVWGSLPFFVGGDAGSAMLYATLLTLPMIAGMSALLPSVPRVALRYATAAVLTLLTFVAISQPASSVVMSIMILVFILAVYFGMKRTFMTFVSNVESRIRATDSHQILIGALNASGQAFAYLDAKGNVLVQNDLHKAFFSGTEADLTSGSRRLPKAGDRYWQKSVESVPNGGHVILHTDVTDLEQSKREIEIAKEEAETADAAKTRFLNSMSRELKVPLDVIVGCSGLMGSDSNIPFDETEFRRYADQIRKHASYLGGIIDQIISFSKLNRETVTAEEEVVELAEIVNSAVGRVRLASPAYLSVPLQVSMEPGLPKVYYDRTALERIVQNLVTNAFEHGSKSPITVKVSRIVGRGILLMVRDRGAGMAKQDMDQAFEPFFQGGRANEFKDGRGVGLGLTVSRKLARQHDGDVLLDSHEGRGTSAFLVIPPSRCVTGADRQQQPEPTRDLV</sequence>
<dbReference type="CDD" id="cd00082">
    <property type="entry name" value="HisKA"/>
    <property type="match status" value="1"/>
</dbReference>
<comment type="catalytic activity">
    <reaction evidence="1">
        <text>ATP + protein L-histidine = ADP + protein N-phospho-L-histidine.</text>
        <dbReference type="EC" id="2.7.13.3"/>
    </reaction>
</comment>
<reference evidence="8 9" key="1">
    <citation type="journal article" date="2014" name="Antonie Van Leeuwenhoek">
        <title>Hyphomonas beringensis sp. nov. and Hyphomonas chukchiensis sp. nov., isolated from surface seawater of the Bering Sea and Chukchi Sea.</title>
        <authorList>
            <person name="Li C."/>
            <person name="Lai Q."/>
            <person name="Li G."/>
            <person name="Dong C."/>
            <person name="Wang J."/>
            <person name="Liao Y."/>
            <person name="Shao Z."/>
        </authorList>
    </citation>
    <scope>NUCLEOTIDE SEQUENCE [LARGE SCALE GENOMIC DNA]</scope>
    <source>
        <strain evidence="8 9">MHS-2</strain>
    </source>
</reference>
<keyword evidence="6" id="KW-0472">Membrane</keyword>
<keyword evidence="6" id="KW-0812">Transmembrane</keyword>
<protein>
    <recommendedName>
        <fullName evidence="2">histidine kinase</fullName>
        <ecNumber evidence="2">2.7.13.3</ecNumber>
    </recommendedName>
</protein>
<dbReference type="InterPro" id="IPR036097">
    <property type="entry name" value="HisK_dim/P_sf"/>
</dbReference>
<gene>
    <name evidence="8" type="ORF">HJO_03145</name>
</gene>
<dbReference type="Proteomes" id="UP000025171">
    <property type="component" value="Unassembled WGS sequence"/>
</dbReference>
<dbReference type="Gene3D" id="1.10.287.130">
    <property type="match status" value="1"/>
</dbReference>
<evidence type="ECO:0000256" key="4">
    <source>
        <dbReference type="ARBA" id="ARBA00022679"/>
    </source>
</evidence>
<feature type="transmembrane region" description="Helical" evidence="6">
    <location>
        <begin position="49"/>
        <end position="72"/>
    </location>
</feature>
<dbReference type="SMART" id="SM00387">
    <property type="entry name" value="HATPase_c"/>
    <property type="match status" value="1"/>
</dbReference>